<evidence type="ECO:0000256" key="1">
    <source>
        <dbReference type="SAM" id="Phobius"/>
    </source>
</evidence>
<evidence type="ECO:0000313" key="2">
    <source>
        <dbReference type="EMBL" id="PLR26360.1"/>
    </source>
</evidence>
<sequence length="62" mass="6972">MTQLLSDVLTPALSHKDSEKIMKSITSFIEINQMLRPAAWLFVTAFSLGAWFMAGVIIQIIF</sequence>
<feature type="transmembrane region" description="Helical" evidence="1">
    <location>
        <begin position="38"/>
        <end position="61"/>
    </location>
</feature>
<evidence type="ECO:0000313" key="3">
    <source>
        <dbReference type="Proteomes" id="UP000234296"/>
    </source>
</evidence>
<proteinExistence type="predicted"/>
<dbReference type="RefSeq" id="WP_091003975.1">
    <property type="nucleotide sequence ID" value="NZ_PJRT01000005.1"/>
</dbReference>
<keyword evidence="1" id="KW-0472">Membrane</keyword>
<gene>
    <name evidence="2" type="ORF">PZBJ_06135</name>
</gene>
<dbReference type="EMBL" id="PJRT01000005">
    <property type="protein sequence ID" value="PLR26360.1"/>
    <property type="molecule type" value="Genomic_DNA"/>
</dbReference>
<protein>
    <submittedName>
        <fullName evidence="2">Uncharacterized protein</fullName>
    </submittedName>
</protein>
<dbReference type="Proteomes" id="UP000234296">
    <property type="component" value="Unassembled WGS sequence"/>
</dbReference>
<reference evidence="3" key="1">
    <citation type="submission" date="2017-12" db="EMBL/GenBank/DDBJ databases">
        <title>The genome sequence of Pantoea sp. 596.</title>
        <authorList>
            <person name="Gao J."/>
            <person name="Mao X."/>
            <person name="Sun J."/>
        </authorList>
    </citation>
    <scope>NUCLEOTIDE SEQUENCE [LARGE SCALE GENOMIC DNA]</scope>
    <source>
        <strain evidence="3">596</strain>
    </source>
</reference>
<accession>A0ABX4SXI3</accession>
<keyword evidence="1" id="KW-0812">Transmembrane</keyword>
<name>A0ABX4SXI3_9GAMM</name>
<keyword evidence="3" id="KW-1185">Reference proteome</keyword>
<comment type="caution">
    <text evidence="2">The sequence shown here is derived from an EMBL/GenBank/DDBJ whole genome shotgun (WGS) entry which is preliminary data.</text>
</comment>
<organism evidence="2 3">
    <name type="scientific">Pantoea endophytica</name>
    <dbReference type="NCBI Taxonomy" id="92488"/>
    <lineage>
        <taxon>Bacteria</taxon>
        <taxon>Pseudomonadati</taxon>
        <taxon>Pseudomonadota</taxon>
        <taxon>Gammaproteobacteria</taxon>
        <taxon>Enterobacterales</taxon>
        <taxon>Erwiniaceae</taxon>
        <taxon>Pantoea</taxon>
    </lineage>
</organism>
<keyword evidence="1" id="KW-1133">Transmembrane helix</keyword>